<proteinExistence type="inferred from homology"/>
<reference evidence="4 5" key="1">
    <citation type="journal article" date="2012" name="Eukaryot. Cell">
        <title>Draft genome sequence of Wickerhamomyces ciferrii NRRL Y-1031 F-60-10.</title>
        <authorList>
            <person name="Schneider J."/>
            <person name="Andrea H."/>
            <person name="Blom J."/>
            <person name="Jaenicke S."/>
            <person name="Ruckert C."/>
            <person name="Schorsch C."/>
            <person name="Szczepanowski R."/>
            <person name="Farwick M."/>
            <person name="Goesmann A."/>
            <person name="Puhler A."/>
            <person name="Schaffer S."/>
            <person name="Tauch A."/>
            <person name="Kohler T."/>
            <person name="Brinkrolf K."/>
        </authorList>
    </citation>
    <scope>NUCLEOTIDE SEQUENCE [LARGE SCALE GENOMIC DNA]</scope>
    <source>
        <strain evidence="5">ATCC 14091 / BCRC 22168 / CBS 111 / JCM 3599 / NBRC 0793 / NRRL Y-1031 F-60-10</strain>
    </source>
</reference>
<dbReference type="AlphaFoldDB" id="K0L018"/>
<dbReference type="STRING" id="1206466.K0L018"/>
<feature type="domain" description="NAD-dependent epimerase/dehydratase" evidence="3">
    <location>
        <begin position="3"/>
        <end position="258"/>
    </location>
</feature>
<dbReference type="CDD" id="cd05227">
    <property type="entry name" value="AR_SDR_e"/>
    <property type="match status" value="1"/>
</dbReference>
<keyword evidence="1" id="KW-0560">Oxidoreductase</keyword>
<evidence type="ECO:0000256" key="2">
    <source>
        <dbReference type="ARBA" id="ARBA00023445"/>
    </source>
</evidence>
<keyword evidence="5" id="KW-1185">Reference proteome</keyword>
<protein>
    <submittedName>
        <fullName evidence="4">Oxidoreductase</fullName>
    </submittedName>
</protein>
<evidence type="ECO:0000259" key="3">
    <source>
        <dbReference type="Pfam" id="PF01370"/>
    </source>
</evidence>
<dbReference type="SUPFAM" id="SSF51735">
    <property type="entry name" value="NAD(P)-binding Rossmann-fold domains"/>
    <property type="match status" value="1"/>
</dbReference>
<accession>K0L018</accession>
<name>K0L018_WICCF</name>
<dbReference type="Gene3D" id="3.40.50.720">
    <property type="entry name" value="NAD(P)-binding Rossmann-like Domain"/>
    <property type="match status" value="1"/>
</dbReference>
<sequence length="349" mass="39068">MSVLLTGASGFIALHIIDVLLSKNHKVIGTVRSQSKADKITKQFKELYPQGELSFEIVEDIAAPGAFNHVLQKHPEIKKVLHTASPFSFGLNKDLKDAYLTPATEGTKNILIAIKDYAPQVDKVVVTSSFASIYDGNNAHKRDFIHKEETWNPIVWSDVQNEVDAYFASKKLAEELARTFVKENNVNFALTTINPPYVLGPQKFDDVLVNPTLNTSAEIVNSLLSTKLDEKEFVQGFSGLAVDVRDVSKLHVQAIEDNKLDDKRIFPVNGAFVGQTILNIIHKQFPELNNKIGKGDDDEAKNEQVLKDHAPLYDNSKTHEWTGLKEISFEQTIKDSVQQILDFQKKNQA</sequence>
<dbReference type="PANTHER" id="PTHR10366">
    <property type="entry name" value="NAD DEPENDENT EPIMERASE/DEHYDRATASE"/>
    <property type="match status" value="1"/>
</dbReference>
<gene>
    <name evidence="4" type="ORF">BN7_6560</name>
</gene>
<evidence type="ECO:0000313" key="5">
    <source>
        <dbReference type="Proteomes" id="UP000009328"/>
    </source>
</evidence>
<dbReference type="Pfam" id="PF01370">
    <property type="entry name" value="Epimerase"/>
    <property type="match status" value="1"/>
</dbReference>
<dbReference type="HOGENOM" id="CLU_007383_9_2_1"/>
<evidence type="ECO:0000256" key="1">
    <source>
        <dbReference type="ARBA" id="ARBA00023002"/>
    </source>
</evidence>
<dbReference type="GO" id="GO:0016616">
    <property type="term" value="F:oxidoreductase activity, acting on the CH-OH group of donors, NAD or NADP as acceptor"/>
    <property type="evidence" value="ECO:0007669"/>
    <property type="project" value="TreeGrafter"/>
</dbReference>
<dbReference type="PANTHER" id="PTHR10366:SF564">
    <property type="entry name" value="STEROL-4-ALPHA-CARBOXYLATE 3-DEHYDROGENASE, DECARBOXYLATING"/>
    <property type="match status" value="1"/>
</dbReference>
<dbReference type="EMBL" id="CAIF01000290">
    <property type="protein sequence ID" value="CCH46954.1"/>
    <property type="molecule type" value="Genomic_DNA"/>
</dbReference>
<dbReference type="InParanoid" id="K0L018"/>
<dbReference type="InterPro" id="IPR050425">
    <property type="entry name" value="NAD(P)_dehydrat-like"/>
</dbReference>
<dbReference type="InterPro" id="IPR036291">
    <property type="entry name" value="NAD(P)-bd_dom_sf"/>
</dbReference>
<comment type="caution">
    <text evidence="4">The sequence shown here is derived from an EMBL/GenBank/DDBJ whole genome shotgun (WGS) entry which is preliminary data.</text>
</comment>
<organism evidence="4 5">
    <name type="scientific">Wickerhamomyces ciferrii (strain ATCC 14091 / BCRC 22168 / CBS 111 / JCM 3599 / NBRC 0793 / NRRL Y-1031 F-60-10)</name>
    <name type="common">Yeast</name>
    <name type="synonym">Pichia ciferrii</name>
    <dbReference type="NCBI Taxonomy" id="1206466"/>
    <lineage>
        <taxon>Eukaryota</taxon>
        <taxon>Fungi</taxon>
        <taxon>Dikarya</taxon>
        <taxon>Ascomycota</taxon>
        <taxon>Saccharomycotina</taxon>
        <taxon>Saccharomycetes</taxon>
        <taxon>Phaffomycetales</taxon>
        <taxon>Wickerhamomycetaceae</taxon>
        <taxon>Wickerhamomyces</taxon>
    </lineage>
</organism>
<evidence type="ECO:0000313" key="4">
    <source>
        <dbReference type="EMBL" id="CCH46954.1"/>
    </source>
</evidence>
<dbReference type="Proteomes" id="UP000009328">
    <property type="component" value="Unassembled WGS sequence"/>
</dbReference>
<dbReference type="InterPro" id="IPR001509">
    <property type="entry name" value="Epimerase_deHydtase"/>
</dbReference>
<dbReference type="FunFam" id="3.40.50.720:FF:000191">
    <property type="entry name" value="Methylglyoxal reductase (NADPH-dependent)"/>
    <property type="match status" value="1"/>
</dbReference>
<dbReference type="eggNOG" id="KOG1502">
    <property type="taxonomic scope" value="Eukaryota"/>
</dbReference>
<comment type="similarity">
    <text evidence="2">Belongs to the NAD(P)-dependent epimerase/dehydratase family. Dihydroflavonol-4-reductase subfamily.</text>
</comment>